<reference evidence="3" key="1">
    <citation type="submission" date="2020-05" db="EMBL/GenBank/DDBJ databases">
        <title>Phylogenomic resolution of chytrid fungi.</title>
        <authorList>
            <person name="Stajich J.E."/>
            <person name="Amses K."/>
            <person name="Simmons R."/>
            <person name="Seto K."/>
            <person name="Myers J."/>
            <person name="Bonds A."/>
            <person name="Quandt C.A."/>
            <person name="Barry K."/>
            <person name="Liu P."/>
            <person name="Grigoriev I."/>
            <person name="Longcore J.E."/>
            <person name="James T.Y."/>
        </authorList>
    </citation>
    <scope>NUCLEOTIDE SEQUENCE</scope>
    <source>
        <strain evidence="3">JEL0513</strain>
    </source>
</reference>
<organism evidence="3 4">
    <name type="scientific">Physocladia obscura</name>
    <dbReference type="NCBI Taxonomy" id="109957"/>
    <lineage>
        <taxon>Eukaryota</taxon>
        <taxon>Fungi</taxon>
        <taxon>Fungi incertae sedis</taxon>
        <taxon>Chytridiomycota</taxon>
        <taxon>Chytridiomycota incertae sedis</taxon>
        <taxon>Chytridiomycetes</taxon>
        <taxon>Chytridiales</taxon>
        <taxon>Chytriomycetaceae</taxon>
        <taxon>Physocladia</taxon>
    </lineage>
</organism>
<dbReference type="Proteomes" id="UP001211907">
    <property type="component" value="Unassembled WGS sequence"/>
</dbReference>
<evidence type="ECO:0000313" key="4">
    <source>
        <dbReference type="Proteomes" id="UP001211907"/>
    </source>
</evidence>
<comment type="caution">
    <text evidence="3">The sequence shown here is derived from an EMBL/GenBank/DDBJ whole genome shotgun (WGS) entry which is preliminary data.</text>
</comment>
<dbReference type="InterPro" id="IPR010730">
    <property type="entry name" value="HET"/>
</dbReference>
<feature type="domain" description="Heterokaryon incompatibility" evidence="2">
    <location>
        <begin position="113"/>
        <end position="273"/>
    </location>
</feature>
<evidence type="ECO:0000256" key="1">
    <source>
        <dbReference type="SAM" id="MobiDB-lite"/>
    </source>
</evidence>
<dbReference type="InterPro" id="IPR052895">
    <property type="entry name" value="HetReg/Transcr_Mod"/>
</dbReference>
<dbReference type="PANTHER" id="PTHR24148:SF64">
    <property type="entry name" value="HETEROKARYON INCOMPATIBILITY DOMAIN-CONTAINING PROTEIN"/>
    <property type="match status" value="1"/>
</dbReference>
<keyword evidence="4" id="KW-1185">Reference proteome</keyword>
<name>A0AAD5SYQ7_9FUNG</name>
<dbReference type="Pfam" id="PF06985">
    <property type="entry name" value="HET"/>
    <property type="match status" value="1"/>
</dbReference>
<dbReference type="PANTHER" id="PTHR24148">
    <property type="entry name" value="ANKYRIN REPEAT DOMAIN-CONTAINING PROTEIN 39 HOMOLOG-RELATED"/>
    <property type="match status" value="1"/>
</dbReference>
<accession>A0AAD5SYQ7</accession>
<dbReference type="EMBL" id="JADGJH010001328">
    <property type="protein sequence ID" value="KAJ3114931.1"/>
    <property type="molecule type" value="Genomic_DNA"/>
</dbReference>
<evidence type="ECO:0000313" key="3">
    <source>
        <dbReference type="EMBL" id="KAJ3114931.1"/>
    </source>
</evidence>
<feature type="region of interest" description="Disordered" evidence="1">
    <location>
        <begin position="1"/>
        <end position="20"/>
    </location>
</feature>
<dbReference type="AlphaFoldDB" id="A0AAD5SYQ7"/>
<sequence length="677" mass="74830">MSSDQTDSLPTVTTPNDLFDSGASQALTVRNASTDLHAQEEVVRAPDSTIQDVDPSTANEASPVAPLRFELREPSFLRQRVAVNTPDFMPLRLIDITTQASPALISKPAHSSYACISHVWGEKTTELLIPEHADIVRGVGWPCNVVSVDKYTTMLTLARKYSEKIWLDLACINQMMDSDKCAQIKVMGDIYKHCHLCLVYVEDLHEETEAALNDLKSVFENVDKNTEYIESVKCWQKIFGENPTIVRSIASSIAVASLASRCEWMRRVWTLQEALLPNKVIIITPQGSEFTLGQFLGPALSLNAVIQGMGVTGMDTKHPDTYFGCVKMTDRLFVSLKSAKDLATCVLLASVPQGHKFVTKLVLKSLIARNCFKEHDRLYGLLGVMKLDIEPDYTLPVSWIWGKINEIFVINGDASLFGGFQPVEAPNYSWASVPALGMESMQACEYPWNILLTDKNHAVVAFSVLERKLIIHEFDVDLGFNPGELMFSHDFKSGLSTLLYSALSAEVLGIKVTMDELKQASKFVFELFYQATIRSVDQLVTISPEGLEGFGELDSSSLNVSNVLRKAILSSRCWVNRCTGVLSHNNVIVGWVQLRSKIADIAPKFLPVCRDDAKDSPFENETTEASSPVKKSKVIYGVVCVGAENEVIGRFVHFGDMPSILTMNSPLIIGSLSIDGV</sequence>
<gene>
    <name evidence="3" type="ORF">HK100_001506</name>
</gene>
<evidence type="ECO:0000259" key="2">
    <source>
        <dbReference type="Pfam" id="PF06985"/>
    </source>
</evidence>
<proteinExistence type="predicted"/>
<protein>
    <recommendedName>
        <fullName evidence="2">Heterokaryon incompatibility domain-containing protein</fullName>
    </recommendedName>
</protein>